<dbReference type="PANTHER" id="PTHR12542">
    <property type="entry name" value="EXOCYST COMPLEX PROTEIN EXO70"/>
    <property type="match status" value="1"/>
</dbReference>
<dbReference type="InterPro" id="IPR016159">
    <property type="entry name" value="Cullin_repeat-like_dom_sf"/>
</dbReference>
<keyword evidence="3" id="KW-0268">Exocytosis</keyword>
<evidence type="ECO:0000313" key="5">
    <source>
        <dbReference type="EMBL" id="CAI9114440.1"/>
    </source>
</evidence>
<organism evidence="5 6">
    <name type="scientific">Oldenlandia corymbosa var. corymbosa</name>
    <dbReference type="NCBI Taxonomy" id="529605"/>
    <lineage>
        <taxon>Eukaryota</taxon>
        <taxon>Viridiplantae</taxon>
        <taxon>Streptophyta</taxon>
        <taxon>Embryophyta</taxon>
        <taxon>Tracheophyta</taxon>
        <taxon>Spermatophyta</taxon>
        <taxon>Magnoliopsida</taxon>
        <taxon>eudicotyledons</taxon>
        <taxon>Gunneridae</taxon>
        <taxon>Pentapetalae</taxon>
        <taxon>asterids</taxon>
        <taxon>lamiids</taxon>
        <taxon>Gentianales</taxon>
        <taxon>Rubiaceae</taxon>
        <taxon>Rubioideae</taxon>
        <taxon>Spermacoceae</taxon>
        <taxon>Hedyotis-Oldenlandia complex</taxon>
        <taxon>Oldenlandia</taxon>
    </lineage>
</organism>
<proteinExistence type="inferred from homology"/>
<dbReference type="Pfam" id="PF20669">
    <property type="entry name" value="Exo70_N"/>
    <property type="match status" value="1"/>
</dbReference>
<dbReference type="GO" id="GO:0005546">
    <property type="term" value="F:phosphatidylinositol-4,5-bisphosphate binding"/>
    <property type="evidence" value="ECO:0007669"/>
    <property type="project" value="InterPro"/>
</dbReference>
<evidence type="ECO:0000256" key="1">
    <source>
        <dbReference type="ARBA" id="ARBA00006756"/>
    </source>
</evidence>
<accession>A0AAV1E2P2</accession>
<dbReference type="GO" id="GO:0006887">
    <property type="term" value="P:exocytosis"/>
    <property type="evidence" value="ECO:0007669"/>
    <property type="project" value="UniProtKB-KW"/>
</dbReference>
<dbReference type="Proteomes" id="UP001161247">
    <property type="component" value="Chromosome 7"/>
</dbReference>
<dbReference type="AlphaFoldDB" id="A0AAV1E2P2"/>
<evidence type="ECO:0000256" key="2">
    <source>
        <dbReference type="ARBA" id="ARBA00022448"/>
    </source>
</evidence>
<feature type="domain" description="Exocyst complex subunit Exo70 C-terminal" evidence="4">
    <location>
        <begin position="192"/>
        <end position="565"/>
    </location>
</feature>
<dbReference type="Pfam" id="PF03081">
    <property type="entry name" value="Exo70_C"/>
    <property type="match status" value="1"/>
</dbReference>
<dbReference type="GO" id="GO:0015031">
    <property type="term" value="P:protein transport"/>
    <property type="evidence" value="ECO:0007669"/>
    <property type="project" value="UniProtKB-KW"/>
</dbReference>
<keyword evidence="2 3" id="KW-0813">Transport</keyword>
<protein>
    <recommendedName>
        <fullName evidence="3">Exocyst subunit Exo70 family protein</fullName>
    </recommendedName>
</protein>
<keyword evidence="3" id="KW-0653">Protein transport</keyword>
<dbReference type="InterPro" id="IPR046364">
    <property type="entry name" value="Exo70_C"/>
</dbReference>
<evidence type="ECO:0000313" key="6">
    <source>
        <dbReference type="Proteomes" id="UP001161247"/>
    </source>
</evidence>
<evidence type="ECO:0000256" key="3">
    <source>
        <dbReference type="RuleBase" id="RU365026"/>
    </source>
</evidence>
<dbReference type="PANTHER" id="PTHR12542:SF7">
    <property type="entry name" value="EXOCYST SUBUNIT EXO70 FAMILY PROTEIN"/>
    <property type="match status" value="1"/>
</dbReference>
<dbReference type="InterPro" id="IPR004140">
    <property type="entry name" value="Exo70"/>
</dbReference>
<name>A0AAV1E2P2_OLDCO</name>
<keyword evidence="6" id="KW-1185">Reference proteome</keyword>
<dbReference type="SUPFAM" id="SSF74788">
    <property type="entry name" value="Cullin repeat-like"/>
    <property type="match status" value="1"/>
</dbReference>
<dbReference type="Gene3D" id="1.20.1280.170">
    <property type="entry name" value="Exocyst complex component Exo70"/>
    <property type="match status" value="1"/>
</dbReference>
<evidence type="ECO:0000259" key="4">
    <source>
        <dbReference type="Pfam" id="PF03081"/>
    </source>
</evidence>
<comment type="function">
    <text evidence="3">Component of the exocyst complex.</text>
</comment>
<comment type="similarity">
    <text evidence="1 3">Belongs to the EXO70 family.</text>
</comment>
<dbReference type="GO" id="GO:0000145">
    <property type="term" value="C:exocyst"/>
    <property type="evidence" value="ECO:0007669"/>
    <property type="project" value="InterPro"/>
</dbReference>
<sequence length="574" mass="65435">MFKKASLLYNFVMGSSQSRESAVALINQWNSEPRELLIFDKGRDEASQYLQAVVKIQQTASAEELQQIIPMAINRLKLEFQRVLNRQGESYLTVSNTITELSTTTITDISYYQSRYEDFVMYEAPTTEVVDYLRKIAEIMNACGHLEACIDVYISVRKPFVRIIFDRLRLDELKAGDTKKFLSEELKVRIERWIGATKACVPKLFLKEKLFAEQIFSGLGRTSTHVECFLNVVKDVAVSLFSFAESVSLSRQSSERLNVVLILYDAMLSLMPDVNSLFPLDQTGKGIGNSFAATCSKLGDEIGRMLSDFEDVVLNEISTISNNDGGRVHQLTKNVVGYINVITNYKTVLMKLLQSRPSKIVQDKKLPDDLLRDPKSLTPLSLHLVLIIAVLQLNLDNKSKYYKEASLGHLFMMNNVNYIVLKSKESQVLQDLIGVDYLNKLNGYVKGAMISYQDLTCGILLKCLEEEGIYVTQCCTSRVSTGTLRSNVRNFNAAFEKIKSLQSSWEVPDPSLREELRRSMLNRLKPEYERFLERHKNHFESTNFFQQAQKTDVKYTVQDLQVLIEENLFSRSGS</sequence>
<gene>
    <name evidence="5" type="ORF">OLC1_LOCUS21197</name>
</gene>
<reference evidence="5" key="1">
    <citation type="submission" date="2023-03" db="EMBL/GenBank/DDBJ databases">
        <authorList>
            <person name="Julca I."/>
        </authorList>
    </citation>
    <scope>NUCLEOTIDE SEQUENCE</scope>
</reference>
<dbReference type="EMBL" id="OX459124">
    <property type="protein sequence ID" value="CAI9114440.1"/>
    <property type="molecule type" value="Genomic_DNA"/>
</dbReference>